<feature type="transmembrane region" description="Helical" evidence="1">
    <location>
        <begin position="112"/>
        <end position="134"/>
    </location>
</feature>
<keyword evidence="1" id="KW-0472">Membrane</keyword>
<reference evidence="3 5" key="1">
    <citation type="journal article" date="2022" name="Curr. Microbiol.">
        <title>Xanthomonas indica sp. nov., a Novel Member of Non-Pathogenic Xanthomonas Community from Healthy Rice Seeds.</title>
        <authorList>
            <person name="Rana R."/>
            <person name="Madhavan V.N."/>
            <person name="Saroha T."/>
            <person name="Bansal K."/>
            <person name="Kaur A."/>
            <person name="Sonti R.V."/>
            <person name="Patel H.K."/>
            <person name="Patil P.B."/>
        </authorList>
    </citation>
    <scope>NUCLEOTIDE SEQUENCE [LARGE SCALE GENOMIC DNA]</scope>
    <source>
        <strain evidence="3 5">PPL560</strain>
    </source>
</reference>
<evidence type="ECO:0000259" key="2">
    <source>
        <dbReference type="Pfam" id="PF02517"/>
    </source>
</evidence>
<feature type="transmembrane region" description="Helical" evidence="1">
    <location>
        <begin position="197"/>
        <end position="217"/>
    </location>
</feature>
<dbReference type="KEGG" id="xin:Q7W82_01410"/>
<keyword evidence="1" id="KW-0812">Transmembrane</keyword>
<dbReference type="PANTHER" id="PTHR39430">
    <property type="entry name" value="MEMBRANE-ASSOCIATED PROTEASE-RELATED"/>
    <property type="match status" value="1"/>
</dbReference>
<dbReference type="PANTHER" id="PTHR39430:SF1">
    <property type="entry name" value="PROTEASE"/>
    <property type="match status" value="1"/>
</dbReference>
<keyword evidence="5" id="KW-1185">Reference proteome</keyword>
<dbReference type="RefSeq" id="WP_242159194.1">
    <property type="nucleotide sequence ID" value="NZ_CP131914.1"/>
</dbReference>
<keyword evidence="4" id="KW-0645">Protease</keyword>
<reference evidence="3" key="2">
    <citation type="submission" date="2022-01" db="EMBL/GenBank/DDBJ databases">
        <authorList>
            <person name="Rana R."/>
            <person name="Patil P.B."/>
        </authorList>
    </citation>
    <scope>NUCLEOTIDE SEQUENCE</scope>
    <source>
        <strain evidence="3">PPL560</strain>
    </source>
</reference>
<proteinExistence type="predicted"/>
<feature type="transmembrane region" description="Helical" evidence="1">
    <location>
        <begin position="38"/>
        <end position="59"/>
    </location>
</feature>
<dbReference type="EMBL" id="JAKJPQ010000004">
    <property type="protein sequence ID" value="MCI2261122.1"/>
    <property type="molecule type" value="Genomic_DNA"/>
</dbReference>
<dbReference type="EMBL" id="CP131914">
    <property type="protein sequence ID" value="XCI80851.1"/>
    <property type="molecule type" value="Genomic_DNA"/>
</dbReference>
<organism evidence="4">
    <name type="scientific">Xanthomonas indica</name>
    <dbReference type="NCBI Taxonomy" id="2912242"/>
    <lineage>
        <taxon>Bacteria</taxon>
        <taxon>Pseudomonadati</taxon>
        <taxon>Pseudomonadota</taxon>
        <taxon>Gammaproteobacteria</taxon>
        <taxon>Lysobacterales</taxon>
        <taxon>Lysobacteraceae</taxon>
        <taxon>Xanthomonas</taxon>
    </lineage>
</organism>
<dbReference type="EC" id="3.4.-.-" evidence="4"/>
<name>A0AAU8I6U8_9XANT</name>
<gene>
    <name evidence="3" type="ORF">L3V74_06175</name>
    <name evidence="4" type="ORF">Q7W82_01410</name>
</gene>
<dbReference type="Proteomes" id="UP001430647">
    <property type="component" value="Unassembled WGS sequence"/>
</dbReference>
<evidence type="ECO:0000313" key="4">
    <source>
        <dbReference type="EMBL" id="XCI80851.1"/>
    </source>
</evidence>
<evidence type="ECO:0000313" key="5">
    <source>
        <dbReference type="Proteomes" id="UP001430647"/>
    </source>
</evidence>
<dbReference type="GO" id="GO:0080120">
    <property type="term" value="P:CAAX-box protein maturation"/>
    <property type="evidence" value="ECO:0007669"/>
    <property type="project" value="UniProtKB-ARBA"/>
</dbReference>
<dbReference type="InterPro" id="IPR003675">
    <property type="entry name" value="Rce1/LyrA-like_dom"/>
</dbReference>
<keyword evidence="1" id="KW-1133">Transmembrane helix</keyword>
<feature type="domain" description="CAAX prenyl protease 2/Lysostaphin resistance protein A-like" evidence="2">
    <location>
        <begin position="142"/>
        <end position="233"/>
    </location>
</feature>
<protein>
    <submittedName>
        <fullName evidence="4">CPBP family intramembrane metalloprotease</fullName>
        <ecNumber evidence="4">3.4.-.-</ecNumber>
    </submittedName>
</protein>
<feature type="transmembrane region" description="Helical" evidence="1">
    <location>
        <begin position="274"/>
        <end position="294"/>
    </location>
</feature>
<keyword evidence="4" id="KW-0378">Hydrolase</keyword>
<reference evidence="4" key="3">
    <citation type="submission" date="2023-08" db="EMBL/GenBank/DDBJ databases">
        <title>Complete genome sequence of Xanthomonas indica.</title>
        <authorList>
            <person name="Patil P.B."/>
            <person name="Rana R."/>
        </authorList>
    </citation>
    <scope>NUCLEOTIDE SEQUENCE</scope>
    <source>
        <strain evidence="4">PPL560</strain>
    </source>
</reference>
<dbReference type="GO" id="GO:0004175">
    <property type="term" value="F:endopeptidase activity"/>
    <property type="evidence" value="ECO:0007669"/>
    <property type="project" value="UniProtKB-ARBA"/>
</dbReference>
<dbReference type="Pfam" id="PF02517">
    <property type="entry name" value="Rce1-like"/>
    <property type="match status" value="1"/>
</dbReference>
<evidence type="ECO:0000313" key="3">
    <source>
        <dbReference type="EMBL" id="MCI2261122.1"/>
    </source>
</evidence>
<dbReference type="GO" id="GO:0008237">
    <property type="term" value="F:metallopeptidase activity"/>
    <property type="evidence" value="ECO:0007669"/>
    <property type="project" value="UniProtKB-KW"/>
</dbReference>
<evidence type="ECO:0000256" key="1">
    <source>
        <dbReference type="SAM" id="Phobius"/>
    </source>
</evidence>
<accession>A0AAU8I6U8</accession>
<feature type="transmembrane region" description="Helical" evidence="1">
    <location>
        <begin position="167"/>
        <end position="190"/>
    </location>
</feature>
<feature type="transmembrane region" description="Helical" evidence="1">
    <location>
        <begin position="71"/>
        <end position="91"/>
    </location>
</feature>
<keyword evidence="4" id="KW-0482">Metalloprotease</keyword>
<sequence>MSSDPHDEPAPHAAGRTRLLVLGEARILQPGMLRWLRAVAWAIALLALMVVVAVAVPLLCGRLMPPGAGQLAPYATASMAAVLYAVAVRLGERRWPAELAWRAVPSQLTLGVLLGAAMFAAVMALMATLGVYAIRGTGPAPMWGPLGKALQAGVVEELMLRAILLRLLWRAFGPWLAFALSAALFGLAHLGNPNASVFAALCIAVEAGIMLGAFYVLTGRLWVSIGVHAAWNFTQGYLFGAAVSGTDMGPAIARSTVQAGMPDWLSGGAFGPEASLPGLLVCTVVGAIATWVAWRKGRFGAPGRRADSAPVS</sequence>
<dbReference type="AlphaFoldDB" id="A0AAU8I6U8"/>